<dbReference type="InterPro" id="IPR002505">
    <property type="entry name" value="PTA_PTB"/>
</dbReference>
<comment type="caution">
    <text evidence="2">The sequence shown here is derived from an EMBL/GenBank/DDBJ whole genome shotgun (WGS) entry which is preliminary data.</text>
</comment>
<proteinExistence type="predicted"/>
<dbReference type="AlphaFoldDB" id="X1BY76"/>
<accession>X1BY76</accession>
<reference evidence="2" key="1">
    <citation type="journal article" date="2014" name="Front. Microbiol.">
        <title>High frequency of phylogenetically diverse reductive dehalogenase-homologous genes in deep subseafloor sedimentary metagenomes.</title>
        <authorList>
            <person name="Kawai M."/>
            <person name="Futagami T."/>
            <person name="Toyoda A."/>
            <person name="Takaki Y."/>
            <person name="Nishi S."/>
            <person name="Hori S."/>
            <person name="Arai W."/>
            <person name="Tsubouchi T."/>
            <person name="Morono Y."/>
            <person name="Uchiyama I."/>
            <person name="Ito T."/>
            <person name="Fujiyama A."/>
            <person name="Inagaki F."/>
            <person name="Takami H."/>
        </authorList>
    </citation>
    <scope>NUCLEOTIDE SEQUENCE</scope>
    <source>
        <strain evidence="2">Expedition CK06-06</strain>
    </source>
</reference>
<gene>
    <name evidence="2" type="ORF">S01H4_49602</name>
</gene>
<feature type="domain" description="Phosphate acetyl/butaryl transferase" evidence="1">
    <location>
        <begin position="5"/>
        <end position="79"/>
    </location>
</feature>
<feature type="non-terminal residue" evidence="2">
    <location>
        <position position="83"/>
    </location>
</feature>
<evidence type="ECO:0000313" key="2">
    <source>
        <dbReference type="EMBL" id="GAH00786.1"/>
    </source>
</evidence>
<evidence type="ECO:0000259" key="1">
    <source>
        <dbReference type="Pfam" id="PF01515"/>
    </source>
</evidence>
<dbReference type="Gene3D" id="3.40.50.10950">
    <property type="match status" value="1"/>
</dbReference>
<dbReference type="Pfam" id="PF01515">
    <property type="entry name" value="PTA_PTB"/>
    <property type="match status" value="1"/>
</dbReference>
<name>X1BY76_9ZZZZ</name>
<dbReference type="EMBL" id="BART01028074">
    <property type="protein sequence ID" value="GAH00786.1"/>
    <property type="molecule type" value="Genomic_DNA"/>
</dbReference>
<sequence length="83" mass="8733">MFRTLDEIVEAVQGRPMKTVAVAVAEHRSVLAAVKEAGERGIAEVVLVGSQETIEEEAGEVGLDLDTVAIIDESNDLRAATAA</sequence>
<dbReference type="GO" id="GO:0016746">
    <property type="term" value="F:acyltransferase activity"/>
    <property type="evidence" value="ECO:0007669"/>
    <property type="project" value="InterPro"/>
</dbReference>
<organism evidence="2">
    <name type="scientific">marine sediment metagenome</name>
    <dbReference type="NCBI Taxonomy" id="412755"/>
    <lineage>
        <taxon>unclassified sequences</taxon>
        <taxon>metagenomes</taxon>
        <taxon>ecological metagenomes</taxon>
    </lineage>
</organism>
<protein>
    <recommendedName>
        <fullName evidence="1">Phosphate acetyl/butaryl transferase domain-containing protein</fullName>
    </recommendedName>
</protein>
<dbReference type="SUPFAM" id="SSF53659">
    <property type="entry name" value="Isocitrate/Isopropylmalate dehydrogenase-like"/>
    <property type="match status" value="1"/>
</dbReference>
<dbReference type="InterPro" id="IPR042113">
    <property type="entry name" value="P_AcTrfase_dom1"/>
</dbReference>